<protein>
    <submittedName>
        <fullName evidence="2">Uncharacterized protein</fullName>
    </submittedName>
</protein>
<accession>A0ABZ2JCV7</accession>
<reference evidence="2 3" key="1">
    <citation type="submission" date="2024-03" db="EMBL/GenBank/DDBJ databases">
        <title>A Dehalogenimonas Isolated from Estuarine Sediments Dihaloeliminates Chlorinated Alkanes.</title>
        <authorList>
            <person name="Yang Y."/>
            <person name="Wang H."/>
        </authorList>
    </citation>
    <scope>NUCLEOTIDE SEQUENCE [LARGE SCALE GENOMIC DNA]</scope>
    <source>
        <strain evidence="2 3">W</strain>
    </source>
</reference>
<organism evidence="2 3">
    <name type="scientific">Candidatus Dehalogenimonas loeffleri</name>
    <dbReference type="NCBI Taxonomy" id="3127115"/>
    <lineage>
        <taxon>Bacteria</taxon>
        <taxon>Bacillati</taxon>
        <taxon>Chloroflexota</taxon>
        <taxon>Dehalococcoidia</taxon>
        <taxon>Dehalococcoidales</taxon>
        <taxon>Dehalococcoidaceae</taxon>
        <taxon>Dehalogenimonas</taxon>
    </lineage>
</organism>
<dbReference type="RefSeq" id="WP_338739209.1">
    <property type="nucleotide sequence ID" value="NZ_CP146612.1"/>
</dbReference>
<sequence length="58" mass="6406">MRITYVLYGFGILLSLAGVGFLAAEYLRFMSDAGKLATLILAVAMFASLTRYFEEVGY</sequence>
<keyword evidence="1" id="KW-0812">Transmembrane</keyword>
<keyword evidence="3" id="KW-1185">Reference proteome</keyword>
<dbReference type="EMBL" id="CP146612">
    <property type="protein sequence ID" value="WWX26235.1"/>
    <property type="molecule type" value="Genomic_DNA"/>
</dbReference>
<feature type="transmembrane region" description="Helical" evidence="1">
    <location>
        <begin position="6"/>
        <end position="24"/>
    </location>
</feature>
<keyword evidence="1" id="KW-0472">Membrane</keyword>
<feature type="transmembrane region" description="Helical" evidence="1">
    <location>
        <begin position="36"/>
        <end position="53"/>
    </location>
</feature>
<gene>
    <name evidence="2" type="ORF">V8247_04495</name>
</gene>
<evidence type="ECO:0000313" key="2">
    <source>
        <dbReference type="EMBL" id="WWX26235.1"/>
    </source>
</evidence>
<dbReference type="Proteomes" id="UP001375370">
    <property type="component" value="Chromosome"/>
</dbReference>
<evidence type="ECO:0000313" key="3">
    <source>
        <dbReference type="Proteomes" id="UP001375370"/>
    </source>
</evidence>
<evidence type="ECO:0000256" key="1">
    <source>
        <dbReference type="SAM" id="Phobius"/>
    </source>
</evidence>
<keyword evidence="1" id="KW-1133">Transmembrane helix</keyword>
<name>A0ABZ2JCV7_9CHLR</name>
<proteinExistence type="predicted"/>